<reference evidence="11 12" key="1">
    <citation type="journal article" date="2011" name="J. Bacteriol.">
        <title>Complete genome sequence and updated annotation of Desulfovibrio alaskensis G20.</title>
        <authorList>
            <person name="Hauser L.J."/>
            <person name="Land M.L."/>
            <person name="Brown S.D."/>
            <person name="Larimer F."/>
            <person name="Keller K.L."/>
            <person name="Rapp-Giles B.J."/>
            <person name="Price M.N."/>
            <person name="Lin M."/>
            <person name="Bruce D.C."/>
            <person name="Detter J.C."/>
            <person name="Tapia R."/>
            <person name="Han C.S."/>
            <person name="Goodwin L.A."/>
            <person name="Cheng J.F."/>
            <person name="Pitluck S."/>
            <person name="Copeland A."/>
            <person name="Lucas S."/>
            <person name="Nolan M."/>
            <person name="Lapidus A.L."/>
            <person name="Palumbo A.V."/>
            <person name="Wall J.D."/>
        </authorList>
    </citation>
    <scope>NUCLEOTIDE SEQUENCE [LARGE SCALE GENOMIC DNA]</scope>
    <source>
        <strain evidence="12">ATCC BAA 1058 / DSM 17464 / G20</strain>
    </source>
</reference>
<comment type="similarity">
    <text evidence="9 10">Belongs to the peptidase M15D family.</text>
</comment>
<evidence type="ECO:0000256" key="5">
    <source>
        <dbReference type="ARBA" id="ARBA00022833"/>
    </source>
</evidence>
<dbReference type="KEGG" id="dde:Dde_1551"/>
<dbReference type="InterPro" id="IPR000755">
    <property type="entry name" value="A_A_dipeptidase"/>
</dbReference>
<dbReference type="SUPFAM" id="SSF55166">
    <property type="entry name" value="Hedgehog/DD-peptidase"/>
    <property type="match status" value="1"/>
</dbReference>
<feature type="active site" description="Proton donor/acceptor" evidence="9">
    <location>
        <position position="214"/>
    </location>
</feature>
<gene>
    <name evidence="11" type="ordered locus">Dde_1551</name>
</gene>
<evidence type="ECO:0000256" key="1">
    <source>
        <dbReference type="ARBA" id="ARBA00001362"/>
    </source>
</evidence>
<dbReference type="PIRSF" id="PIRSF026671">
    <property type="entry name" value="AA_dipeptidase"/>
    <property type="match status" value="1"/>
</dbReference>
<feature type="binding site" evidence="9">
    <location>
        <position position="139"/>
    </location>
    <ligand>
        <name>Zn(2+)</name>
        <dbReference type="ChEBI" id="CHEBI:29105"/>
        <note>catalytic</note>
    </ligand>
</feature>
<keyword evidence="7 9" id="KW-0482">Metalloprotease</keyword>
<evidence type="ECO:0000313" key="11">
    <source>
        <dbReference type="EMBL" id="ABB38348.1"/>
    </source>
</evidence>
<dbReference type="PANTHER" id="PTHR43126">
    <property type="entry name" value="D-ALANYL-D-ALANINE DIPEPTIDASE"/>
    <property type="match status" value="1"/>
</dbReference>
<evidence type="ECO:0000256" key="9">
    <source>
        <dbReference type="HAMAP-Rule" id="MF_01924"/>
    </source>
</evidence>
<feature type="binding site" evidence="9">
    <location>
        <position position="146"/>
    </location>
    <ligand>
        <name>Zn(2+)</name>
        <dbReference type="ChEBI" id="CHEBI:29105"/>
        <note>catalytic</note>
    </ligand>
</feature>
<feature type="binding site" evidence="9">
    <location>
        <position position="217"/>
    </location>
    <ligand>
        <name>Zn(2+)</name>
        <dbReference type="ChEBI" id="CHEBI:29105"/>
        <note>catalytic</note>
    </ligand>
</feature>
<keyword evidence="8 10" id="KW-0961">Cell wall biogenesis/degradation</keyword>
<accession>Q311P8</accession>
<evidence type="ECO:0000256" key="2">
    <source>
        <dbReference type="ARBA" id="ARBA00022670"/>
    </source>
</evidence>
<evidence type="ECO:0000256" key="8">
    <source>
        <dbReference type="ARBA" id="ARBA00023316"/>
    </source>
</evidence>
<evidence type="ECO:0000256" key="6">
    <source>
        <dbReference type="ARBA" id="ARBA00022997"/>
    </source>
</evidence>
<comment type="cofactor">
    <cofactor evidence="9">
        <name>Zn(2+)</name>
        <dbReference type="ChEBI" id="CHEBI:29105"/>
    </cofactor>
    <text evidence="9">Binds 1 zinc ion per subunit.</text>
</comment>
<protein>
    <recommendedName>
        <fullName evidence="9 10">D-alanyl-D-alanine dipeptidase</fullName>
        <shortName evidence="9 10">D-Ala-D-Ala dipeptidase</shortName>
        <ecNumber evidence="9 10">3.4.13.22</ecNumber>
    </recommendedName>
</protein>
<evidence type="ECO:0000256" key="3">
    <source>
        <dbReference type="ARBA" id="ARBA00022723"/>
    </source>
</evidence>
<keyword evidence="3 9" id="KW-0479">Metal-binding</keyword>
<keyword evidence="5 9" id="KW-0862">Zinc</keyword>
<dbReference type="InterPro" id="IPR009045">
    <property type="entry name" value="Zn_M74/Hedgehog-like"/>
</dbReference>
<dbReference type="eggNOG" id="COG2173">
    <property type="taxonomic scope" value="Bacteria"/>
</dbReference>
<dbReference type="Proteomes" id="UP000002710">
    <property type="component" value="Chromosome"/>
</dbReference>
<dbReference type="GO" id="GO:0160237">
    <property type="term" value="F:D-Ala-D-Ala dipeptidase activity"/>
    <property type="evidence" value="ECO:0007669"/>
    <property type="project" value="UniProtKB-EC"/>
</dbReference>
<keyword evidence="12" id="KW-1185">Reference proteome</keyword>
<dbReference type="GO" id="GO:0071555">
    <property type="term" value="P:cell wall organization"/>
    <property type="evidence" value="ECO:0007669"/>
    <property type="project" value="UniProtKB-KW"/>
</dbReference>
<dbReference type="Pfam" id="PF01427">
    <property type="entry name" value="Peptidase_M15"/>
    <property type="match status" value="1"/>
</dbReference>
<dbReference type="HAMAP" id="MF_01924">
    <property type="entry name" value="A_A_dipeptidase"/>
    <property type="match status" value="1"/>
</dbReference>
<dbReference type="GO" id="GO:0008237">
    <property type="term" value="F:metallopeptidase activity"/>
    <property type="evidence" value="ECO:0007669"/>
    <property type="project" value="UniProtKB-KW"/>
</dbReference>
<keyword evidence="2 9" id="KW-0645">Protease</keyword>
<evidence type="ECO:0000313" key="12">
    <source>
        <dbReference type="Proteomes" id="UP000002710"/>
    </source>
</evidence>
<dbReference type="HOGENOM" id="CLU_060744_2_2_7"/>
<dbReference type="PANTHER" id="PTHR43126:SF2">
    <property type="entry name" value="D-ALANYL-D-ALANINE DIPEPTIDASE"/>
    <property type="match status" value="1"/>
</dbReference>
<dbReference type="CDD" id="cd14843">
    <property type="entry name" value="D-Ala-D-Ala_dipeptidase_like"/>
    <property type="match status" value="1"/>
</dbReference>
<keyword evidence="4 9" id="KW-0378">Hydrolase</keyword>
<dbReference type="GO" id="GO:0006508">
    <property type="term" value="P:proteolysis"/>
    <property type="evidence" value="ECO:0007669"/>
    <property type="project" value="UniProtKB-KW"/>
</dbReference>
<dbReference type="AlphaFoldDB" id="Q311P8"/>
<dbReference type="GO" id="GO:0008270">
    <property type="term" value="F:zinc ion binding"/>
    <property type="evidence" value="ECO:0007669"/>
    <property type="project" value="UniProtKB-UniRule"/>
</dbReference>
<name>Q311P8_OLEA2</name>
<comment type="catalytic activity">
    <reaction evidence="1 9 10">
        <text>D-alanyl-D-alanine + H2O = 2 D-alanine</text>
        <dbReference type="Rhea" id="RHEA:20661"/>
        <dbReference type="ChEBI" id="CHEBI:15377"/>
        <dbReference type="ChEBI" id="CHEBI:57416"/>
        <dbReference type="ChEBI" id="CHEBI:57822"/>
        <dbReference type="EC" id="3.4.13.22"/>
    </reaction>
</comment>
<evidence type="ECO:0000256" key="4">
    <source>
        <dbReference type="ARBA" id="ARBA00022801"/>
    </source>
</evidence>
<evidence type="ECO:0000256" key="7">
    <source>
        <dbReference type="ARBA" id="ARBA00023049"/>
    </source>
</evidence>
<dbReference type="EMBL" id="CP000112">
    <property type="protein sequence ID" value="ABB38348.1"/>
    <property type="molecule type" value="Genomic_DNA"/>
</dbReference>
<dbReference type="RefSeq" id="WP_011367510.1">
    <property type="nucleotide sequence ID" value="NC_007519.1"/>
</dbReference>
<evidence type="ECO:0000256" key="10">
    <source>
        <dbReference type="PIRNR" id="PIRNR026671"/>
    </source>
</evidence>
<comment type="function">
    <text evidence="9 10">Catalyzes hydrolysis of the D-alanyl-D-alanine dipeptide.</text>
</comment>
<organism evidence="11 12">
    <name type="scientific">Oleidesulfovibrio alaskensis (strain ATCC BAA-1058 / DSM 17464 / G20)</name>
    <name type="common">Desulfovibrio alaskensis</name>
    <dbReference type="NCBI Taxonomy" id="207559"/>
    <lineage>
        <taxon>Bacteria</taxon>
        <taxon>Pseudomonadati</taxon>
        <taxon>Thermodesulfobacteriota</taxon>
        <taxon>Desulfovibrionia</taxon>
        <taxon>Desulfovibrionales</taxon>
        <taxon>Desulfovibrionaceae</taxon>
        <taxon>Oleidesulfovibrio</taxon>
    </lineage>
</organism>
<sequence>MYNHYSAPIPAVRSHSWEEVYSVSIAENNEPLVPLSLVPEKILVRSAYFAAGIGGALPECYARRSVFEKLLLAAEMLPPDLRMVVLDGWRSPQVQTVLFQRCRSALARANPQADEDELHALTQQYVARPGFDASAPSPHVTGGAVDLTLATRSGRQLFFGSPFDYPRDISYTRHLEERLERGIALQPEEKEALSNRRLLYGVMVRAGFVNYSCEWWHFEYGTQRWALKKGEDFAVYGPSRVCLNPFESFEKK</sequence>
<proteinExistence type="inferred from homology"/>
<keyword evidence="6 9" id="KW-0224">Dipeptidase</keyword>
<dbReference type="EC" id="3.4.13.22" evidence="9 10"/>
<dbReference type="STRING" id="207559.Dde_1551"/>
<feature type="site" description="Transition state stabilizer" evidence="9">
    <location>
        <position position="90"/>
    </location>
</feature>
<dbReference type="Gene3D" id="3.30.1380.10">
    <property type="match status" value="1"/>
</dbReference>